<reference evidence="3" key="1">
    <citation type="journal article" date="2021" name="PeerJ">
        <title>Extensive microbial diversity within the chicken gut microbiome revealed by metagenomics and culture.</title>
        <authorList>
            <person name="Gilroy R."/>
            <person name="Ravi A."/>
            <person name="Getino M."/>
            <person name="Pursley I."/>
            <person name="Horton D.L."/>
            <person name="Alikhan N.F."/>
            <person name="Baker D."/>
            <person name="Gharbi K."/>
            <person name="Hall N."/>
            <person name="Watson M."/>
            <person name="Adriaenssens E.M."/>
            <person name="Foster-Nyarko E."/>
            <person name="Jarju S."/>
            <person name="Secka A."/>
            <person name="Antonio M."/>
            <person name="Oren A."/>
            <person name="Chaudhuri R.R."/>
            <person name="La Ragione R."/>
            <person name="Hildebrand F."/>
            <person name="Pallen M.J."/>
        </authorList>
    </citation>
    <scope>NUCLEOTIDE SEQUENCE</scope>
    <source>
        <strain evidence="3">ChiGjej6B6-14162</strain>
    </source>
</reference>
<reference evidence="3" key="2">
    <citation type="submission" date="2021-04" db="EMBL/GenBank/DDBJ databases">
        <authorList>
            <person name="Gilroy R."/>
        </authorList>
    </citation>
    <scope>NUCLEOTIDE SEQUENCE</scope>
    <source>
        <strain evidence="3">ChiGjej6B6-14162</strain>
    </source>
</reference>
<comment type="caution">
    <text evidence="3">The sequence shown here is derived from an EMBL/GenBank/DDBJ whole genome shotgun (WGS) entry which is preliminary data.</text>
</comment>
<dbReference type="InterPro" id="IPR041607">
    <property type="entry name" value="HU-HIG"/>
</dbReference>
<organism evidence="3 4">
    <name type="scientific">Candidatus Parabacteroides intestinipullorum</name>
    <dbReference type="NCBI Taxonomy" id="2838723"/>
    <lineage>
        <taxon>Bacteria</taxon>
        <taxon>Pseudomonadati</taxon>
        <taxon>Bacteroidota</taxon>
        <taxon>Bacteroidia</taxon>
        <taxon>Bacteroidales</taxon>
        <taxon>Tannerellaceae</taxon>
        <taxon>Parabacteroides</taxon>
    </lineage>
</organism>
<dbReference type="NCBIfam" id="TIGR01201">
    <property type="entry name" value="HU_rel"/>
    <property type="match status" value="1"/>
</dbReference>
<dbReference type="Pfam" id="PF18291">
    <property type="entry name" value="HU-HIG"/>
    <property type="match status" value="1"/>
</dbReference>
<dbReference type="Gene3D" id="4.10.520.10">
    <property type="entry name" value="IHF-like DNA-binding proteins"/>
    <property type="match status" value="1"/>
</dbReference>
<proteinExistence type="predicted"/>
<feature type="domain" description="HU" evidence="2">
    <location>
        <begin position="2"/>
        <end position="131"/>
    </location>
</feature>
<dbReference type="SUPFAM" id="SSF47729">
    <property type="entry name" value="IHF-like DNA-binding proteins"/>
    <property type="match status" value="1"/>
</dbReference>
<dbReference type="EMBL" id="DXEL01000008">
    <property type="protein sequence ID" value="HIX73586.1"/>
    <property type="molecule type" value="Genomic_DNA"/>
</dbReference>
<keyword evidence="1 3" id="KW-0238">DNA-binding</keyword>
<dbReference type="Proteomes" id="UP000886740">
    <property type="component" value="Unassembled WGS sequence"/>
</dbReference>
<sequence length="213" mass="23468">MAKYTMQEMNDLNNEGKTLLYPRLINSGSRGTDELASYIAECTSFSTADVKGVLDQLARGIALALARGESVKLDGIGLFTATLGLRKGKAREEPDGSGSRRNASSIEINNVAFRADKKLVRVTNEHCRLERVSGKFPRRVSRYSAEERLALALDFLASHPYMRVVDYAVMTGLSRTVAGRELRRLYQTPGSGIGISGMGTHRVYVRVKPIEEP</sequence>
<name>A0A9D2BET7_9BACT</name>
<evidence type="ECO:0000313" key="4">
    <source>
        <dbReference type="Proteomes" id="UP000886740"/>
    </source>
</evidence>
<accession>A0A9D2BET7</accession>
<gene>
    <name evidence="3" type="ORF">H9977_00815</name>
</gene>
<protein>
    <submittedName>
        <fullName evidence="3">HU family DNA-binding protein</fullName>
    </submittedName>
</protein>
<dbReference type="AlphaFoldDB" id="A0A9D2BET7"/>
<dbReference type="InterPro" id="IPR010992">
    <property type="entry name" value="IHF-like_DNA-bd_dom_sf"/>
</dbReference>
<dbReference type="GO" id="GO:0003677">
    <property type="term" value="F:DNA binding"/>
    <property type="evidence" value="ECO:0007669"/>
    <property type="project" value="UniProtKB-KW"/>
</dbReference>
<evidence type="ECO:0000256" key="1">
    <source>
        <dbReference type="ARBA" id="ARBA00023125"/>
    </source>
</evidence>
<evidence type="ECO:0000259" key="2">
    <source>
        <dbReference type="Pfam" id="PF18291"/>
    </source>
</evidence>
<evidence type="ECO:0000313" key="3">
    <source>
        <dbReference type="EMBL" id="HIX73586.1"/>
    </source>
</evidence>
<dbReference type="InterPro" id="IPR005902">
    <property type="entry name" value="HU_DNA-bd_put"/>
</dbReference>